<protein>
    <submittedName>
        <fullName evidence="1">Serine O-acetyltransferase</fullName>
    </submittedName>
</protein>
<dbReference type="SUPFAM" id="SSF51161">
    <property type="entry name" value="Trimeric LpxA-like enzymes"/>
    <property type="match status" value="1"/>
</dbReference>
<reference evidence="1 2" key="1">
    <citation type="submission" date="2017-02" db="EMBL/GenBank/DDBJ databases">
        <authorList>
            <person name="Peterson S.W."/>
        </authorList>
    </citation>
    <scope>NUCLEOTIDE SEQUENCE [LARGE SCALE GENOMIC DNA]</scope>
    <source>
        <strain evidence="1 2">ATCC 43324</strain>
    </source>
</reference>
<dbReference type="Proteomes" id="UP000190065">
    <property type="component" value="Unassembled WGS sequence"/>
</dbReference>
<dbReference type="AlphaFoldDB" id="A0A1T4P6P5"/>
<evidence type="ECO:0000313" key="2">
    <source>
        <dbReference type="Proteomes" id="UP000190065"/>
    </source>
</evidence>
<organism evidence="1 2">
    <name type="scientific">Segatella oulorum</name>
    <dbReference type="NCBI Taxonomy" id="28136"/>
    <lineage>
        <taxon>Bacteria</taxon>
        <taxon>Pseudomonadati</taxon>
        <taxon>Bacteroidota</taxon>
        <taxon>Bacteroidia</taxon>
        <taxon>Bacteroidales</taxon>
        <taxon>Prevotellaceae</taxon>
        <taxon>Segatella</taxon>
    </lineage>
</organism>
<keyword evidence="1" id="KW-0808">Transferase</keyword>
<sequence>MNFKKILDFNFWNPNRKLFKDFYQYDLKFNAEFRGRDDGTLSKEELILPQIKYLRLYRLAQAAQGTIWYRYYMYLLRRYSFKTGIGLYENMNIPKGLIIGHEGRIVINGAATFKGNIFLTHGVTIGRDVRGRRKGAPTFGENVCIRCNSTVVGKIVIGDDVLIAPNTFVNFDVPSHSIVIGNPATIHHRDWATEGHLGNSLL</sequence>
<proteinExistence type="predicted"/>
<dbReference type="RefSeq" id="WP_199897255.1">
    <property type="nucleotide sequence ID" value="NZ_FUXK01000013.1"/>
</dbReference>
<dbReference type="STRING" id="28136.SAMN02745202_01315"/>
<dbReference type="InterPro" id="IPR011004">
    <property type="entry name" value="Trimer_LpxA-like_sf"/>
</dbReference>
<accession>A0A1T4P6P5</accession>
<dbReference type="Gene3D" id="2.160.10.10">
    <property type="entry name" value="Hexapeptide repeat proteins"/>
    <property type="match status" value="1"/>
</dbReference>
<dbReference type="GO" id="GO:0016740">
    <property type="term" value="F:transferase activity"/>
    <property type="evidence" value="ECO:0007669"/>
    <property type="project" value="UniProtKB-KW"/>
</dbReference>
<evidence type="ECO:0000313" key="1">
    <source>
        <dbReference type="EMBL" id="SJZ87129.1"/>
    </source>
</evidence>
<gene>
    <name evidence="1" type="ORF">SAMN02745202_01315</name>
</gene>
<dbReference type="EMBL" id="FUXK01000013">
    <property type="protein sequence ID" value="SJZ87129.1"/>
    <property type="molecule type" value="Genomic_DNA"/>
</dbReference>
<name>A0A1T4P6P5_9BACT</name>
<dbReference type="PANTHER" id="PTHR42811">
    <property type="entry name" value="SERINE ACETYLTRANSFERASE"/>
    <property type="match status" value="1"/>
</dbReference>